<sequence>MQHLILNFFQLVLHFLLLSHIHALSHSKRKLVVDTQLQFVGSLVLLQGLVQLVIYQQVLMPLEHGRTSQGSDAASAFKDETTIQMSDFSSEEIRQILIELQVDPTSAKETEPGQAKNLSLGVLQLRFSRSEESPIEEIEIPLSILVDDDEARRDATNNTFAESIEKVAAEVMSAEANEAHDKAMQELEDGDIGNSRMRLQQELEQVMNYEQSMSDTLRQTPHFSQVQTQRRRFEQTIQQLDTAGRDEQTRRNMRLLSITQSCQMSQGVRSSSYRTQEAATTFNSTYQSPAPYNIGRKTLTNPSKLKTTININQTEPPQKQPKYQPKRTPPPGSRSGQQIVNPFKSSTSPPLPPKEADIIQGSINTHFHKNKSISPAVGQSVGGIQIRKTSHSPSDSTRKSISPSDSTRKISHSPADQNKKSISPADQTRKSQGKQQSQSQIHHFHSPAEQTNPITEQDEKKPPE</sequence>
<feature type="compositionally biased region" description="Polar residues" evidence="1">
    <location>
        <begin position="391"/>
        <end position="405"/>
    </location>
</feature>
<evidence type="ECO:0000256" key="1">
    <source>
        <dbReference type="SAM" id="MobiDB-lite"/>
    </source>
</evidence>
<name>A0A5J4V141_9EUKA</name>
<dbReference type="AlphaFoldDB" id="A0A5J4V141"/>
<feature type="region of interest" description="Disordered" evidence="1">
    <location>
        <begin position="373"/>
        <end position="464"/>
    </location>
</feature>
<comment type="caution">
    <text evidence="3">The sequence shown here is derived from an EMBL/GenBank/DDBJ whole genome shotgun (WGS) entry which is preliminary data.</text>
</comment>
<accession>A0A5J4V141</accession>
<organism evidence="3 4">
    <name type="scientific">Streblomastix strix</name>
    <dbReference type="NCBI Taxonomy" id="222440"/>
    <lineage>
        <taxon>Eukaryota</taxon>
        <taxon>Metamonada</taxon>
        <taxon>Preaxostyla</taxon>
        <taxon>Oxymonadida</taxon>
        <taxon>Streblomastigidae</taxon>
        <taxon>Streblomastix</taxon>
    </lineage>
</organism>
<proteinExistence type="predicted"/>
<dbReference type="Proteomes" id="UP000324800">
    <property type="component" value="Unassembled WGS sequence"/>
</dbReference>
<feature type="compositionally biased region" description="Polar residues" evidence="1">
    <location>
        <begin position="334"/>
        <end position="348"/>
    </location>
</feature>
<feature type="chain" id="PRO_5023905793" evidence="2">
    <location>
        <begin position="24"/>
        <end position="464"/>
    </location>
</feature>
<evidence type="ECO:0000313" key="3">
    <source>
        <dbReference type="EMBL" id="KAA6376317.1"/>
    </source>
</evidence>
<reference evidence="3 4" key="1">
    <citation type="submission" date="2019-03" db="EMBL/GenBank/DDBJ databases">
        <title>Single cell metagenomics reveals metabolic interactions within the superorganism composed of flagellate Streblomastix strix and complex community of Bacteroidetes bacteria on its surface.</title>
        <authorList>
            <person name="Treitli S.C."/>
            <person name="Kolisko M."/>
            <person name="Husnik F."/>
            <person name="Keeling P."/>
            <person name="Hampl V."/>
        </authorList>
    </citation>
    <scope>NUCLEOTIDE SEQUENCE [LARGE SCALE GENOMIC DNA]</scope>
    <source>
        <strain evidence="3">ST1C</strain>
    </source>
</reference>
<gene>
    <name evidence="3" type="ORF">EZS28_028156</name>
</gene>
<protein>
    <submittedName>
        <fullName evidence="3">Uncharacterized protein</fullName>
    </submittedName>
</protein>
<dbReference type="EMBL" id="SNRW01010606">
    <property type="protein sequence ID" value="KAA6376317.1"/>
    <property type="molecule type" value="Genomic_DNA"/>
</dbReference>
<evidence type="ECO:0000256" key="2">
    <source>
        <dbReference type="SAM" id="SignalP"/>
    </source>
</evidence>
<keyword evidence="2" id="KW-0732">Signal</keyword>
<feature type="compositionally biased region" description="Polar residues" evidence="1">
    <location>
        <begin position="414"/>
        <end position="426"/>
    </location>
</feature>
<feature type="signal peptide" evidence="2">
    <location>
        <begin position="1"/>
        <end position="23"/>
    </location>
</feature>
<feature type="region of interest" description="Disordered" evidence="1">
    <location>
        <begin position="310"/>
        <end position="357"/>
    </location>
</feature>
<evidence type="ECO:0000313" key="4">
    <source>
        <dbReference type="Proteomes" id="UP000324800"/>
    </source>
</evidence>